<accession>A0A381SWU3</accession>
<evidence type="ECO:0008006" key="4">
    <source>
        <dbReference type="Google" id="ProtNLM"/>
    </source>
</evidence>
<reference evidence="3" key="1">
    <citation type="submission" date="2018-05" db="EMBL/GenBank/DDBJ databases">
        <authorList>
            <person name="Lanie J.A."/>
            <person name="Ng W.-L."/>
            <person name="Kazmierczak K.M."/>
            <person name="Andrzejewski T.M."/>
            <person name="Davidsen T.M."/>
            <person name="Wayne K.J."/>
            <person name="Tettelin H."/>
            <person name="Glass J.I."/>
            <person name="Rusch D."/>
            <person name="Podicherti R."/>
            <person name="Tsui H.-C.T."/>
            <person name="Winkler M.E."/>
        </authorList>
    </citation>
    <scope>NUCLEOTIDE SEQUENCE</scope>
</reference>
<dbReference type="GO" id="GO:0016491">
    <property type="term" value="F:oxidoreductase activity"/>
    <property type="evidence" value="ECO:0007669"/>
    <property type="project" value="UniProtKB-KW"/>
</dbReference>
<keyword evidence="2" id="KW-0560">Oxidoreductase</keyword>
<comment type="similarity">
    <text evidence="1">Belongs to the short-chain dehydrogenases/reductases (SDR) family.</text>
</comment>
<dbReference type="PANTHER" id="PTHR43943">
    <property type="entry name" value="DEHYDROGENASE/REDUCTASE (SDR FAMILY) MEMBER 4"/>
    <property type="match status" value="1"/>
</dbReference>
<evidence type="ECO:0000256" key="2">
    <source>
        <dbReference type="ARBA" id="ARBA00023002"/>
    </source>
</evidence>
<dbReference type="InterPro" id="IPR036291">
    <property type="entry name" value="NAD(P)-bd_dom_sf"/>
</dbReference>
<dbReference type="Gene3D" id="3.40.50.720">
    <property type="entry name" value="NAD(P)-binding Rossmann-like Domain"/>
    <property type="match status" value="1"/>
</dbReference>
<name>A0A381SWU3_9ZZZZ</name>
<dbReference type="PANTHER" id="PTHR43943:SF17">
    <property type="entry name" value="3-PHENYLPROPIONATE-DIHYDRODIOL_CINNAMIC ACID-DIHYDRODIOL DEHYDROGENASE"/>
    <property type="match status" value="1"/>
</dbReference>
<organism evidence="3">
    <name type="scientific">marine metagenome</name>
    <dbReference type="NCBI Taxonomy" id="408172"/>
    <lineage>
        <taxon>unclassified sequences</taxon>
        <taxon>metagenomes</taxon>
        <taxon>ecological metagenomes</taxon>
    </lineage>
</organism>
<protein>
    <recommendedName>
        <fullName evidence="4">3-ketoacyl-ACP reductase</fullName>
    </recommendedName>
</protein>
<dbReference type="InterPro" id="IPR002347">
    <property type="entry name" value="SDR_fam"/>
</dbReference>
<dbReference type="AlphaFoldDB" id="A0A381SWU3"/>
<gene>
    <name evidence="3" type="ORF">METZ01_LOCUS61349</name>
</gene>
<evidence type="ECO:0000256" key="1">
    <source>
        <dbReference type="ARBA" id="ARBA00006484"/>
    </source>
</evidence>
<evidence type="ECO:0000313" key="3">
    <source>
        <dbReference type="EMBL" id="SVA08495.1"/>
    </source>
</evidence>
<proteinExistence type="inferred from homology"/>
<dbReference type="PRINTS" id="PR00081">
    <property type="entry name" value="GDHRDH"/>
</dbReference>
<dbReference type="FunFam" id="3.40.50.720:FF:000084">
    <property type="entry name" value="Short-chain dehydrogenase reductase"/>
    <property type="match status" value="1"/>
</dbReference>
<dbReference type="SUPFAM" id="SSF51735">
    <property type="entry name" value="NAD(P)-binding Rossmann-fold domains"/>
    <property type="match status" value="1"/>
</dbReference>
<dbReference type="Pfam" id="PF13561">
    <property type="entry name" value="adh_short_C2"/>
    <property type="match status" value="1"/>
</dbReference>
<sequence>MDLGLKGKKALVTGGSKGIGRATAELLASEGADVAICARNADEVSAAVDALKSKGVNAIGSAVDVGDGDAYKKWIEAAIGELGGLDILVPNVSAGGGANIGSEDGWKANFEVDIMGTARAVNASLESLTASKGSIVIISTTTALEEGPGSGPYGVVKAALINYANHVSQANGRNGVRCNVVSPGPIYIEGGAWNFIKDNMEDFYNATEKAIPLGYGAAEDVANAVVFLASPAGGHITGTNLVVDGGFTKRVQL</sequence>
<dbReference type="EMBL" id="UINC01003695">
    <property type="protein sequence ID" value="SVA08495.1"/>
    <property type="molecule type" value="Genomic_DNA"/>
</dbReference>